<reference evidence="1" key="1">
    <citation type="submission" date="2021-08" db="EMBL/GenBank/DDBJ databases">
        <title>The first chromosome-level gecko genome reveals the dynamic sex chromosomes of Neotropical dwarf geckos (Sphaerodactylidae: Sphaerodactylus).</title>
        <authorList>
            <person name="Pinto B.J."/>
            <person name="Keating S.E."/>
            <person name="Gamble T."/>
        </authorList>
    </citation>
    <scope>NUCLEOTIDE SEQUENCE</scope>
    <source>
        <strain evidence="1">TG3544</strain>
    </source>
</reference>
<protein>
    <submittedName>
        <fullName evidence="1">Uncharacterized protein</fullName>
    </submittedName>
</protein>
<accession>A0ACB8FLA5</accession>
<dbReference type="EMBL" id="CM037619">
    <property type="protein sequence ID" value="KAH8006301.1"/>
    <property type="molecule type" value="Genomic_DNA"/>
</dbReference>
<evidence type="ECO:0000313" key="1">
    <source>
        <dbReference type="EMBL" id="KAH8006301.1"/>
    </source>
</evidence>
<sequence length="276" mass="27388">MKNAVIQQSLPFWKGAESRSSPAASPGSGGAFVALPGCPPDGAEECGAEGPSWGLLAPGLALCGALPGPAEWRGALAAGGPAWQAPLYGTGALFALLAALALLGLAAAPCRRPPPPPCLVAPLQLLLAGAGGARAALLLGQAAGWAALLPAPAARLLHELPLPCLAWALGLGALLLRRPPAKRPPTPPLPRPPAAACLLALPLLLLHFALAAAAATLAAAPPRPAPAPAPALLLAARGLFALLAALLSAALLALSCPRLPRRPTAPARRRPPAPPP</sequence>
<gene>
    <name evidence="1" type="ORF">K3G42_001854</name>
</gene>
<dbReference type="Proteomes" id="UP000827872">
    <property type="component" value="Linkage Group LG06"/>
</dbReference>
<evidence type="ECO:0000313" key="2">
    <source>
        <dbReference type="Proteomes" id="UP000827872"/>
    </source>
</evidence>
<proteinExistence type="predicted"/>
<name>A0ACB8FLA5_9SAUR</name>
<organism evidence="1 2">
    <name type="scientific">Sphaerodactylus townsendi</name>
    <dbReference type="NCBI Taxonomy" id="933632"/>
    <lineage>
        <taxon>Eukaryota</taxon>
        <taxon>Metazoa</taxon>
        <taxon>Chordata</taxon>
        <taxon>Craniata</taxon>
        <taxon>Vertebrata</taxon>
        <taxon>Euteleostomi</taxon>
        <taxon>Lepidosauria</taxon>
        <taxon>Squamata</taxon>
        <taxon>Bifurcata</taxon>
        <taxon>Gekkota</taxon>
        <taxon>Sphaerodactylidae</taxon>
        <taxon>Sphaerodactylus</taxon>
    </lineage>
</organism>
<keyword evidence="2" id="KW-1185">Reference proteome</keyword>
<comment type="caution">
    <text evidence="1">The sequence shown here is derived from an EMBL/GenBank/DDBJ whole genome shotgun (WGS) entry which is preliminary data.</text>
</comment>